<feature type="transmembrane region" description="Helical" evidence="6">
    <location>
        <begin position="219"/>
        <end position="238"/>
    </location>
</feature>
<keyword evidence="4 6" id="KW-1133">Transmembrane helix</keyword>
<feature type="transmembrane region" description="Helical" evidence="6">
    <location>
        <begin position="27"/>
        <end position="47"/>
    </location>
</feature>
<keyword evidence="2" id="KW-1003">Cell membrane</keyword>
<dbReference type="Proteomes" id="UP000278222">
    <property type="component" value="Unassembled WGS sequence"/>
</dbReference>
<dbReference type="EMBL" id="RJKX01000015">
    <property type="protein sequence ID" value="ROP84385.1"/>
    <property type="molecule type" value="Genomic_DNA"/>
</dbReference>
<feature type="transmembrane region" description="Helical" evidence="6">
    <location>
        <begin position="141"/>
        <end position="166"/>
    </location>
</feature>
<dbReference type="Pfam" id="PF01810">
    <property type="entry name" value="LysE"/>
    <property type="match status" value="1"/>
</dbReference>
<evidence type="ECO:0000313" key="7">
    <source>
        <dbReference type="EMBL" id="ROP84385.1"/>
    </source>
</evidence>
<dbReference type="PANTHER" id="PTHR30086">
    <property type="entry name" value="ARGININE EXPORTER PROTEIN ARGO"/>
    <property type="match status" value="1"/>
</dbReference>
<evidence type="ECO:0000313" key="8">
    <source>
        <dbReference type="Proteomes" id="UP000278222"/>
    </source>
</evidence>
<comment type="caution">
    <text evidence="7">The sequence shown here is derived from an EMBL/GenBank/DDBJ whole genome shotgun (WGS) entry which is preliminary data.</text>
</comment>
<protein>
    <submittedName>
        <fullName evidence="7">Threonine/homoserine/homoserine lactone efflux protein</fullName>
    </submittedName>
</protein>
<evidence type="ECO:0000256" key="4">
    <source>
        <dbReference type="ARBA" id="ARBA00022989"/>
    </source>
</evidence>
<accession>A0A3N1L4Q9</accession>
<feature type="transmembrane region" description="Helical" evidence="6">
    <location>
        <begin position="67"/>
        <end position="90"/>
    </location>
</feature>
<sequence>MGLGHLRRDEGFRTACTGRRPTRREQLLSLLTLFFLKGIIAGVIIAAPVGPVGVLCVRRTIFEGPVYGFVSGLGAAVADALFGIVAAFGLTVISDFLIGHQGWLKGVGAAFLLFIGGRALLWERDSAPAPISGDSLLGAFASTFALTVTNPITILAFAGVFAAAGLSGEEATWGRAGMLVAGVFAGSLAWWFLLCAVAGGVRHLVREVHLVWVSRSSGAILVAFAFFLILTMTPWSPID</sequence>
<proteinExistence type="predicted"/>
<comment type="subcellular location">
    <subcellularLocation>
        <location evidence="1">Cell membrane</location>
        <topology evidence="1">Multi-pass membrane protein</topology>
    </subcellularLocation>
</comment>
<keyword evidence="8" id="KW-1185">Reference proteome</keyword>
<dbReference type="GO" id="GO:0005886">
    <property type="term" value="C:plasma membrane"/>
    <property type="evidence" value="ECO:0007669"/>
    <property type="project" value="UniProtKB-SubCell"/>
</dbReference>
<evidence type="ECO:0000256" key="6">
    <source>
        <dbReference type="SAM" id="Phobius"/>
    </source>
</evidence>
<evidence type="ECO:0000256" key="3">
    <source>
        <dbReference type="ARBA" id="ARBA00022692"/>
    </source>
</evidence>
<feature type="transmembrane region" description="Helical" evidence="6">
    <location>
        <begin position="102"/>
        <end position="121"/>
    </location>
</feature>
<evidence type="ECO:0000256" key="2">
    <source>
        <dbReference type="ARBA" id="ARBA00022475"/>
    </source>
</evidence>
<keyword evidence="3 6" id="KW-0812">Transmembrane</keyword>
<evidence type="ECO:0000256" key="5">
    <source>
        <dbReference type="ARBA" id="ARBA00023136"/>
    </source>
</evidence>
<feature type="transmembrane region" description="Helical" evidence="6">
    <location>
        <begin position="178"/>
        <end position="199"/>
    </location>
</feature>
<dbReference type="PANTHER" id="PTHR30086:SF20">
    <property type="entry name" value="ARGININE EXPORTER PROTEIN ARGO-RELATED"/>
    <property type="match status" value="1"/>
</dbReference>
<dbReference type="AlphaFoldDB" id="A0A3N1L4Q9"/>
<evidence type="ECO:0000256" key="1">
    <source>
        <dbReference type="ARBA" id="ARBA00004651"/>
    </source>
</evidence>
<dbReference type="GO" id="GO:0015171">
    <property type="term" value="F:amino acid transmembrane transporter activity"/>
    <property type="evidence" value="ECO:0007669"/>
    <property type="project" value="TreeGrafter"/>
</dbReference>
<dbReference type="InterPro" id="IPR001123">
    <property type="entry name" value="LeuE-type"/>
</dbReference>
<keyword evidence="5 6" id="KW-0472">Membrane</keyword>
<reference evidence="7 8" key="1">
    <citation type="submission" date="2018-11" db="EMBL/GenBank/DDBJ databases">
        <title>Genomic Encyclopedia of Type Strains, Phase IV (KMG-IV): sequencing the most valuable type-strain genomes for metagenomic binning, comparative biology and taxonomic classification.</title>
        <authorList>
            <person name="Goeker M."/>
        </authorList>
    </citation>
    <scope>NUCLEOTIDE SEQUENCE [LARGE SCALE GENOMIC DNA]</scope>
    <source>
        <strain evidence="7 8">DSM 5900</strain>
    </source>
</reference>
<dbReference type="OrthoDB" id="7874789at2"/>
<name>A0A3N1L4Q9_9PROT</name>
<gene>
    <name evidence="7" type="ORF">EDC65_3736</name>
</gene>
<organism evidence="7 8">
    <name type="scientific">Stella humosa</name>
    <dbReference type="NCBI Taxonomy" id="94"/>
    <lineage>
        <taxon>Bacteria</taxon>
        <taxon>Pseudomonadati</taxon>
        <taxon>Pseudomonadota</taxon>
        <taxon>Alphaproteobacteria</taxon>
        <taxon>Rhodospirillales</taxon>
        <taxon>Stellaceae</taxon>
        <taxon>Stella</taxon>
    </lineage>
</organism>